<organism evidence="1 2">
    <name type="scientific">Ataeniobius toweri</name>
    <dbReference type="NCBI Taxonomy" id="208326"/>
    <lineage>
        <taxon>Eukaryota</taxon>
        <taxon>Metazoa</taxon>
        <taxon>Chordata</taxon>
        <taxon>Craniata</taxon>
        <taxon>Vertebrata</taxon>
        <taxon>Euteleostomi</taxon>
        <taxon>Actinopterygii</taxon>
        <taxon>Neopterygii</taxon>
        <taxon>Teleostei</taxon>
        <taxon>Neoteleostei</taxon>
        <taxon>Acanthomorphata</taxon>
        <taxon>Ovalentaria</taxon>
        <taxon>Atherinomorphae</taxon>
        <taxon>Cyprinodontiformes</taxon>
        <taxon>Goodeidae</taxon>
        <taxon>Ataeniobius</taxon>
    </lineage>
</organism>
<reference evidence="1 2" key="1">
    <citation type="submission" date="2021-07" db="EMBL/GenBank/DDBJ databases">
        <authorList>
            <person name="Palmer J.M."/>
        </authorList>
    </citation>
    <scope>NUCLEOTIDE SEQUENCE [LARGE SCALE GENOMIC DNA]</scope>
    <source>
        <strain evidence="1 2">AT_MEX2019</strain>
        <tissue evidence="1">Muscle</tissue>
    </source>
</reference>
<comment type="caution">
    <text evidence="1">The sequence shown here is derived from an EMBL/GenBank/DDBJ whole genome shotgun (WGS) entry which is preliminary data.</text>
</comment>
<accession>A0ABU7B3M7</accession>
<dbReference type="Proteomes" id="UP001345963">
    <property type="component" value="Unassembled WGS sequence"/>
</dbReference>
<sequence>MLCLREKCICLSSGNEERSAETQAEASSAKANLIVLHWQKHAHEHTQTLTGFISKSECHHAVRCAYRNQNAGRQGPSTKSSLITRRLAHALRKQGATEERGCR</sequence>
<evidence type="ECO:0000313" key="1">
    <source>
        <dbReference type="EMBL" id="MED6245132.1"/>
    </source>
</evidence>
<gene>
    <name evidence="1" type="ORF">ATANTOWER_031933</name>
</gene>
<evidence type="ECO:0000313" key="2">
    <source>
        <dbReference type="Proteomes" id="UP001345963"/>
    </source>
</evidence>
<keyword evidence="2" id="KW-1185">Reference proteome</keyword>
<dbReference type="EMBL" id="JAHUTI010040256">
    <property type="protein sequence ID" value="MED6245132.1"/>
    <property type="molecule type" value="Genomic_DNA"/>
</dbReference>
<name>A0ABU7B3M7_9TELE</name>
<proteinExistence type="predicted"/>
<protein>
    <submittedName>
        <fullName evidence="1">Uncharacterized protein</fullName>
    </submittedName>
</protein>